<evidence type="ECO:0000313" key="2">
    <source>
        <dbReference type="Proteomes" id="UP001206925"/>
    </source>
</evidence>
<dbReference type="Proteomes" id="UP001206925">
    <property type="component" value="Unassembled WGS sequence"/>
</dbReference>
<dbReference type="EMBL" id="JAMZMK010007547">
    <property type="protein sequence ID" value="KAI7744340.1"/>
    <property type="molecule type" value="Genomic_DNA"/>
</dbReference>
<protein>
    <submittedName>
        <fullName evidence="1">Uncharacterized protein</fullName>
    </submittedName>
</protein>
<accession>A0AAD5GIT1</accession>
<sequence length="61" mass="6446">MRVDGGAVGGACCFQHATNHEQRICKTSEIAMTVYSASLVSDGLSSHGGRWCRGPDKFSGD</sequence>
<comment type="caution">
    <text evidence="1">The sequence shown here is derived from an EMBL/GenBank/DDBJ whole genome shotgun (WGS) entry which is preliminary data.</text>
</comment>
<dbReference type="AlphaFoldDB" id="A0AAD5GIT1"/>
<organism evidence="1 2">
    <name type="scientific">Ambrosia artemisiifolia</name>
    <name type="common">Common ragweed</name>
    <dbReference type="NCBI Taxonomy" id="4212"/>
    <lineage>
        <taxon>Eukaryota</taxon>
        <taxon>Viridiplantae</taxon>
        <taxon>Streptophyta</taxon>
        <taxon>Embryophyta</taxon>
        <taxon>Tracheophyta</taxon>
        <taxon>Spermatophyta</taxon>
        <taxon>Magnoliopsida</taxon>
        <taxon>eudicotyledons</taxon>
        <taxon>Gunneridae</taxon>
        <taxon>Pentapetalae</taxon>
        <taxon>asterids</taxon>
        <taxon>campanulids</taxon>
        <taxon>Asterales</taxon>
        <taxon>Asteraceae</taxon>
        <taxon>Asteroideae</taxon>
        <taxon>Heliantheae alliance</taxon>
        <taxon>Heliantheae</taxon>
        <taxon>Ambrosia</taxon>
    </lineage>
</organism>
<gene>
    <name evidence="1" type="ORF">M8C21_024894</name>
</gene>
<keyword evidence="2" id="KW-1185">Reference proteome</keyword>
<proteinExistence type="predicted"/>
<evidence type="ECO:0000313" key="1">
    <source>
        <dbReference type="EMBL" id="KAI7744340.1"/>
    </source>
</evidence>
<reference evidence="1" key="1">
    <citation type="submission" date="2022-06" db="EMBL/GenBank/DDBJ databases">
        <title>Uncovering the hologenomic basis of an extraordinary plant invasion.</title>
        <authorList>
            <person name="Bieker V.C."/>
            <person name="Martin M.D."/>
            <person name="Gilbert T."/>
            <person name="Hodgins K."/>
            <person name="Battlay P."/>
            <person name="Petersen B."/>
            <person name="Wilson J."/>
        </authorList>
    </citation>
    <scope>NUCLEOTIDE SEQUENCE</scope>
    <source>
        <strain evidence="1">AA19_3_7</strain>
        <tissue evidence="1">Leaf</tissue>
    </source>
</reference>
<name>A0AAD5GIT1_AMBAR</name>